<comment type="caution">
    <text evidence="1">The sequence shown here is derived from an EMBL/GenBank/DDBJ whole genome shotgun (WGS) entry which is preliminary data.</text>
</comment>
<gene>
    <name evidence="1" type="ORF">AB0T83_04770</name>
</gene>
<dbReference type="RefSeq" id="WP_366191902.1">
    <property type="nucleotide sequence ID" value="NZ_JBFBVU010000003.1"/>
</dbReference>
<name>A0ABV3L3L0_9RHOB</name>
<proteinExistence type="predicted"/>
<keyword evidence="1" id="KW-0378">Hydrolase</keyword>
<dbReference type="Gene3D" id="3.10.129.10">
    <property type="entry name" value="Hotdog Thioesterase"/>
    <property type="match status" value="1"/>
</dbReference>
<dbReference type="PANTHER" id="PTHR12475:SF4">
    <property type="entry name" value="PROTEIN THEM6"/>
    <property type="match status" value="1"/>
</dbReference>
<keyword evidence="2" id="KW-1185">Reference proteome</keyword>
<evidence type="ECO:0000313" key="1">
    <source>
        <dbReference type="EMBL" id="MEV8466098.1"/>
    </source>
</evidence>
<dbReference type="Pfam" id="PF13279">
    <property type="entry name" value="4HBT_2"/>
    <property type="match status" value="1"/>
</dbReference>
<dbReference type="PANTHER" id="PTHR12475">
    <property type="match status" value="1"/>
</dbReference>
<dbReference type="EC" id="3.1.2.-" evidence="1"/>
<dbReference type="EMBL" id="JBFBVU010000003">
    <property type="protein sequence ID" value="MEV8466098.1"/>
    <property type="molecule type" value="Genomic_DNA"/>
</dbReference>
<dbReference type="InterPro" id="IPR029069">
    <property type="entry name" value="HotDog_dom_sf"/>
</dbReference>
<dbReference type="SUPFAM" id="SSF54637">
    <property type="entry name" value="Thioesterase/thiol ester dehydrase-isomerase"/>
    <property type="match status" value="1"/>
</dbReference>
<accession>A0ABV3L3L0</accession>
<dbReference type="Proteomes" id="UP001553161">
    <property type="component" value="Unassembled WGS sequence"/>
</dbReference>
<dbReference type="GO" id="GO:0016787">
    <property type="term" value="F:hydrolase activity"/>
    <property type="evidence" value="ECO:0007669"/>
    <property type="project" value="UniProtKB-KW"/>
</dbReference>
<evidence type="ECO:0000313" key="2">
    <source>
        <dbReference type="Proteomes" id="UP001553161"/>
    </source>
</evidence>
<sequence length="187" mass="22049">MYPFLRMSKEFWKFRNAPPLDIFDTHVSHHICWPWDLDMWLEMNNGRVLTLFDLGRLVLAGRTGFVRIIRREGWMLTVAGSSVRYRKRVRMFDRLRMTSRCVGWDEKFVYLEHAMWKGADCTSHVLIRMAVTDRNGLVRTDRVLAAFGRPMPAPRLPDWVRAWAEADALRPWPPMQDTPTQMQARAA</sequence>
<reference evidence="1 2" key="1">
    <citation type="submission" date="2024-07" db="EMBL/GenBank/DDBJ databases">
        <authorList>
            <person name="Kang M."/>
        </authorList>
    </citation>
    <scope>NUCLEOTIDE SEQUENCE [LARGE SCALE GENOMIC DNA]</scope>
    <source>
        <strain evidence="1 2">DFM31</strain>
    </source>
</reference>
<dbReference type="InterPro" id="IPR051490">
    <property type="entry name" value="THEM6_lcsJ_thioesterase"/>
</dbReference>
<dbReference type="CDD" id="cd00586">
    <property type="entry name" value="4HBT"/>
    <property type="match status" value="1"/>
</dbReference>
<organism evidence="1 2">
    <name type="scientific">Meridianimarinicoccus marinus</name>
    <dbReference type="NCBI Taxonomy" id="3231483"/>
    <lineage>
        <taxon>Bacteria</taxon>
        <taxon>Pseudomonadati</taxon>
        <taxon>Pseudomonadota</taxon>
        <taxon>Alphaproteobacteria</taxon>
        <taxon>Rhodobacterales</taxon>
        <taxon>Paracoccaceae</taxon>
        <taxon>Meridianimarinicoccus</taxon>
    </lineage>
</organism>
<protein>
    <submittedName>
        <fullName evidence="1">Acyl-CoA thioesterase</fullName>
        <ecNumber evidence="1">3.1.2.-</ecNumber>
    </submittedName>
</protein>